<protein>
    <submittedName>
        <fullName evidence="1">Uncharacterized protein</fullName>
    </submittedName>
</protein>
<sequence length="127" mass="13845">MSPTVVETIEIYQIEVTVKYKTAADAQLSLSVCKTPSIFIESTTIGAQQATQARCDQNGTSYALLNHLASINYAPFNREYERPTTADGPKQTIIAAQIFVRLGFSGHPPLQSSVSRSSGLVNAQIYF</sequence>
<evidence type="ECO:0000313" key="1">
    <source>
        <dbReference type="EMBL" id="GMM59007.1"/>
    </source>
</evidence>
<gene>
    <name evidence="1" type="ORF">DAKH74_056240</name>
</gene>
<accession>A0AAV5S7Z3</accession>
<dbReference type="EMBL" id="BTGD01000025">
    <property type="protein sequence ID" value="GMM59007.1"/>
    <property type="molecule type" value="Genomic_DNA"/>
</dbReference>
<organism evidence="1 2">
    <name type="scientific">Maudiozyma humilis</name>
    <name type="common">Sour dough yeast</name>
    <name type="synonym">Kazachstania humilis</name>
    <dbReference type="NCBI Taxonomy" id="51915"/>
    <lineage>
        <taxon>Eukaryota</taxon>
        <taxon>Fungi</taxon>
        <taxon>Dikarya</taxon>
        <taxon>Ascomycota</taxon>
        <taxon>Saccharomycotina</taxon>
        <taxon>Saccharomycetes</taxon>
        <taxon>Saccharomycetales</taxon>
        <taxon>Saccharomycetaceae</taxon>
        <taxon>Maudiozyma</taxon>
    </lineage>
</organism>
<dbReference type="Proteomes" id="UP001377567">
    <property type="component" value="Unassembled WGS sequence"/>
</dbReference>
<proteinExistence type="predicted"/>
<keyword evidence="2" id="KW-1185">Reference proteome</keyword>
<dbReference type="AlphaFoldDB" id="A0AAV5S7Z3"/>
<comment type="caution">
    <text evidence="1">The sequence shown here is derived from an EMBL/GenBank/DDBJ whole genome shotgun (WGS) entry which is preliminary data.</text>
</comment>
<evidence type="ECO:0000313" key="2">
    <source>
        <dbReference type="Proteomes" id="UP001377567"/>
    </source>
</evidence>
<reference evidence="1 2" key="1">
    <citation type="journal article" date="2023" name="Elife">
        <title>Identification of key yeast species and microbe-microbe interactions impacting larval growth of Drosophila in the wild.</title>
        <authorList>
            <person name="Mure A."/>
            <person name="Sugiura Y."/>
            <person name="Maeda R."/>
            <person name="Honda K."/>
            <person name="Sakurai N."/>
            <person name="Takahashi Y."/>
            <person name="Watada M."/>
            <person name="Katoh T."/>
            <person name="Gotoh A."/>
            <person name="Gotoh Y."/>
            <person name="Taniguchi I."/>
            <person name="Nakamura K."/>
            <person name="Hayashi T."/>
            <person name="Katayama T."/>
            <person name="Uemura T."/>
            <person name="Hattori Y."/>
        </authorList>
    </citation>
    <scope>NUCLEOTIDE SEQUENCE [LARGE SCALE GENOMIC DNA]</scope>
    <source>
        <strain evidence="1 2">KH-74</strain>
    </source>
</reference>
<name>A0AAV5S7Z3_MAUHU</name>